<keyword evidence="2" id="KW-1185">Reference proteome</keyword>
<evidence type="ECO:0000313" key="2">
    <source>
        <dbReference type="Proteomes" id="UP001202243"/>
    </source>
</evidence>
<gene>
    <name evidence="1" type="ORF">NCG91_04385</name>
</gene>
<dbReference type="EMBL" id="JAMQGR010000001">
    <property type="protein sequence ID" value="MCM2564826.1"/>
    <property type="molecule type" value="Genomic_DNA"/>
</dbReference>
<evidence type="ECO:0000313" key="1">
    <source>
        <dbReference type="EMBL" id="MCM2564826.1"/>
    </source>
</evidence>
<proteinExistence type="predicted"/>
<sequence>MNKSDIQDLVMGAAVVALGYVLYTQFKPGKVVGGAAGALSPILNGQIGTSYNPMQGAPYDQNTALGSFGLAGLLSGTTNDWTYGGKDYLSTITSPRLGGTQPDSIVVKGWWN</sequence>
<name>A0ABT0WPJ6_9BURK</name>
<organism evidence="1 2">
    <name type="scientific">Janthinobacterium kumbetense</name>
    <dbReference type="NCBI Taxonomy" id="2950280"/>
    <lineage>
        <taxon>Bacteria</taxon>
        <taxon>Pseudomonadati</taxon>
        <taxon>Pseudomonadota</taxon>
        <taxon>Betaproteobacteria</taxon>
        <taxon>Burkholderiales</taxon>
        <taxon>Oxalobacteraceae</taxon>
        <taxon>Janthinobacterium</taxon>
    </lineage>
</organism>
<dbReference type="Proteomes" id="UP001202243">
    <property type="component" value="Unassembled WGS sequence"/>
</dbReference>
<comment type="caution">
    <text evidence="1">The sequence shown here is derived from an EMBL/GenBank/DDBJ whole genome shotgun (WGS) entry which is preliminary data.</text>
</comment>
<reference evidence="1 2" key="1">
    <citation type="submission" date="2022-06" db="EMBL/GenBank/DDBJ databases">
        <title>Janthinobacterium kumbetensis sp. nov., isolated from spring water in Turkey.</title>
        <authorList>
            <person name="Inan Bektas K."/>
            <person name="Belduz A.A."/>
            <person name="Canakci S."/>
            <person name="Nalcaoglu A."/>
            <person name="Ceylan E."/>
            <person name="Kati H."/>
        </authorList>
    </citation>
    <scope>NUCLEOTIDE SEQUENCE [LARGE SCALE GENOMIC DNA]</scope>
    <source>
        <strain evidence="1 2">GK</strain>
    </source>
</reference>
<protein>
    <submittedName>
        <fullName evidence="1">Uncharacterized protein</fullName>
    </submittedName>
</protein>
<dbReference type="RefSeq" id="WP_251348728.1">
    <property type="nucleotide sequence ID" value="NZ_JAMQGR010000001.1"/>
</dbReference>
<accession>A0ABT0WPJ6</accession>